<dbReference type="PANTHER" id="PTHR39337:SF1">
    <property type="entry name" value="BLR5642 PROTEIN"/>
    <property type="match status" value="1"/>
</dbReference>
<comment type="caution">
    <text evidence="1">The sequence shown here is derived from an EMBL/GenBank/DDBJ whole genome shotgun (WGS) entry which is preliminary data.</text>
</comment>
<dbReference type="InterPro" id="IPR007438">
    <property type="entry name" value="DUF488"/>
</dbReference>
<dbReference type="AlphaFoldDB" id="A0A9X2AKB8"/>
<gene>
    <name evidence="1" type="ORF">MC378_14095</name>
</gene>
<name>A0A9X2AKB8_9FLAO</name>
<dbReference type="PANTHER" id="PTHR39337">
    <property type="entry name" value="BLR5642 PROTEIN"/>
    <property type="match status" value="1"/>
</dbReference>
<dbReference type="Proteomes" id="UP001139369">
    <property type="component" value="Unassembled WGS sequence"/>
</dbReference>
<proteinExistence type="predicted"/>
<evidence type="ECO:0000313" key="1">
    <source>
        <dbReference type="EMBL" id="MCI2230306.1"/>
    </source>
</evidence>
<reference evidence="1" key="1">
    <citation type="submission" date="2022-02" db="EMBL/GenBank/DDBJ databases">
        <title>Polaribacter sp. MSW13, isolated from seawater.</title>
        <authorList>
            <person name="Kristyanto S."/>
            <person name="Jung J."/>
            <person name="Jeon C.O."/>
        </authorList>
    </citation>
    <scope>NUCLEOTIDE SEQUENCE</scope>
    <source>
        <strain evidence="1">MSW13</strain>
    </source>
</reference>
<dbReference type="EMBL" id="JAKQYM010000015">
    <property type="protein sequence ID" value="MCI2230306.1"/>
    <property type="molecule type" value="Genomic_DNA"/>
</dbReference>
<organism evidence="1 2">
    <name type="scientific">Polaribacter marinus</name>
    <dbReference type="NCBI Taxonomy" id="2916838"/>
    <lineage>
        <taxon>Bacteria</taxon>
        <taxon>Pseudomonadati</taxon>
        <taxon>Bacteroidota</taxon>
        <taxon>Flavobacteriia</taxon>
        <taxon>Flavobacteriales</taxon>
        <taxon>Flavobacteriaceae</taxon>
    </lineage>
</organism>
<protein>
    <submittedName>
        <fullName evidence="1">DUF488 family protein</fullName>
    </submittedName>
</protein>
<dbReference type="Pfam" id="PF04343">
    <property type="entry name" value="DUF488"/>
    <property type="match status" value="1"/>
</dbReference>
<evidence type="ECO:0000313" key="2">
    <source>
        <dbReference type="Proteomes" id="UP001139369"/>
    </source>
</evidence>
<sequence>MYYRRKYLLALIQEFGGVLDNLNLQKLLFLATRKQEKKAFDFVPYKYGCFSFQANQDLLTMIKLGNIEKNNHTWKCIDTDDYASQLKKEDRATLFWVINNYKDFEAEDLIKETYRNYPFFATKSKIAEKVLTKTELEKVNAQKRTFEEPMFFTIGYEGISLETYLNKLIINDVRLLVDVRKNSFSMKYGFSKSQLKNACESIGIAYMHLPQLGIESQERKELNSLNDYKKLFDSYKKTTLKTNIDYLLQLKELSEQHTRVAITCFEKEVCMCHRGIVAKEIQKLKGWNIPQKNL</sequence>
<dbReference type="RefSeq" id="WP_242179416.1">
    <property type="nucleotide sequence ID" value="NZ_JAKQYM010000015.1"/>
</dbReference>
<accession>A0A9X2AKB8</accession>
<keyword evidence="2" id="KW-1185">Reference proteome</keyword>